<comment type="function">
    <text evidence="4 19">Catalyzes the conversion of 3-deoxy-D-arabino-heptulosonate 7-phosphate (DAHP) to dehydroquinate (DHQ).</text>
</comment>
<evidence type="ECO:0000313" key="23">
    <source>
        <dbReference type="Proteomes" id="UP000240009"/>
    </source>
</evidence>
<dbReference type="Gene3D" id="1.20.1090.10">
    <property type="entry name" value="Dehydroquinate synthase-like - alpha domain"/>
    <property type="match status" value="1"/>
</dbReference>
<dbReference type="PANTHER" id="PTHR43622:SF7">
    <property type="entry name" value="3-DEHYDROQUINATE SYNTHASE, CHLOROPLASTIC"/>
    <property type="match status" value="1"/>
</dbReference>
<dbReference type="PIRSF" id="PIRSF001455">
    <property type="entry name" value="DHQ_synth"/>
    <property type="match status" value="1"/>
</dbReference>
<evidence type="ECO:0000256" key="9">
    <source>
        <dbReference type="ARBA" id="ARBA00017684"/>
    </source>
</evidence>
<evidence type="ECO:0000256" key="6">
    <source>
        <dbReference type="ARBA" id="ARBA00004661"/>
    </source>
</evidence>
<dbReference type="AlphaFoldDB" id="A0A2S8F0T6"/>
<dbReference type="EMBL" id="PUIA01000074">
    <property type="protein sequence ID" value="PQO25785.1"/>
    <property type="molecule type" value="Genomic_DNA"/>
</dbReference>
<dbReference type="GO" id="GO:0046872">
    <property type="term" value="F:metal ion binding"/>
    <property type="evidence" value="ECO:0007669"/>
    <property type="project" value="UniProtKB-KW"/>
</dbReference>
<evidence type="ECO:0000256" key="17">
    <source>
        <dbReference type="ARBA" id="ARBA00023239"/>
    </source>
</evidence>
<dbReference type="SUPFAM" id="SSF56796">
    <property type="entry name" value="Dehydroquinate synthase-like"/>
    <property type="match status" value="1"/>
</dbReference>
<keyword evidence="18 19" id="KW-0170">Cobalt</keyword>
<evidence type="ECO:0000256" key="12">
    <source>
        <dbReference type="ARBA" id="ARBA00022723"/>
    </source>
</evidence>
<dbReference type="OrthoDB" id="9806583at2"/>
<dbReference type="InterPro" id="IPR030960">
    <property type="entry name" value="DHQS/DOIS_N"/>
</dbReference>
<feature type="binding site" evidence="19">
    <location>
        <position position="259"/>
    </location>
    <ligand>
        <name>Zn(2+)</name>
        <dbReference type="ChEBI" id="CHEBI:29105"/>
    </ligand>
</feature>
<keyword evidence="13 19" id="KW-0547">Nucleotide-binding</keyword>
<evidence type="ECO:0000256" key="5">
    <source>
        <dbReference type="ARBA" id="ARBA00004496"/>
    </source>
</evidence>
<dbReference type="GO" id="GO:0000166">
    <property type="term" value="F:nucleotide binding"/>
    <property type="evidence" value="ECO:0007669"/>
    <property type="project" value="UniProtKB-KW"/>
</dbReference>
<keyword evidence="12 19" id="KW-0479">Metal-binding</keyword>
<keyword evidence="16 19" id="KW-0057">Aromatic amino acid biosynthesis</keyword>
<dbReference type="GO" id="GO:0009073">
    <property type="term" value="P:aromatic amino acid family biosynthetic process"/>
    <property type="evidence" value="ECO:0007669"/>
    <property type="project" value="UniProtKB-KW"/>
</dbReference>
<dbReference type="InterPro" id="IPR030963">
    <property type="entry name" value="DHQ_synth_fam"/>
</dbReference>
<feature type="binding site" evidence="19">
    <location>
        <position position="153"/>
    </location>
    <ligand>
        <name>NAD(+)</name>
        <dbReference type="ChEBI" id="CHEBI:57540"/>
    </ligand>
</feature>
<evidence type="ECO:0000256" key="13">
    <source>
        <dbReference type="ARBA" id="ARBA00022741"/>
    </source>
</evidence>
<comment type="catalytic activity">
    <reaction evidence="1 19">
        <text>7-phospho-2-dehydro-3-deoxy-D-arabino-heptonate = 3-dehydroquinate + phosphate</text>
        <dbReference type="Rhea" id="RHEA:21968"/>
        <dbReference type="ChEBI" id="CHEBI:32364"/>
        <dbReference type="ChEBI" id="CHEBI:43474"/>
        <dbReference type="ChEBI" id="CHEBI:58394"/>
        <dbReference type="EC" id="4.2.3.4"/>
    </reaction>
</comment>
<keyword evidence="10 19" id="KW-0963">Cytoplasm</keyword>
<dbReference type="EC" id="4.2.3.4" evidence="8 19"/>
<dbReference type="PANTHER" id="PTHR43622">
    <property type="entry name" value="3-DEHYDROQUINATE SYNTHASE"/>
    <property type="match status" value="1"/>
</dbReference>
<dbReference type="InterPro" id="IPR016037">
    <property type="entry name" value="DHQ_synth_AroB"/>
</dbReference>
<evidence type="ECO:0000256" key="19">
    <source>
        <dbReference type="HAMAP-Rule" id="MF_00110"/>
    </source>
</evidence>
<sequence length="373" mass="40243">MTPTNPTAFASQTVHVPLSERSYDISIGTGNLAEVGRWITSLRSVTHAVLISDANVAQHYLNPVSESLEAEGIRVTTLVVPAGEPSKSVGTSQELWEKALADRVDRKSIVVALGGGVIGDLAGFIAATMTRGLDFFQIPTTLLAQVDSSVGGKVGINLPAAKNIVGCFWQPKGVLIDTAVLETLPRREYLSGLAEVVKYGVILDPEFFEYLEANVQPMLDRDAVVLQKIVARSCELKAQVVAEDERETTGLRAILNYGHTYCHALETVSGYGQYLHGEAVSVGMLCASRLGEKLGVFDQEATKRQYKLLTALGLPVDVPKLDKEAILSAMQRDKKVEHGKLRFIVPHSIGKVVLTSDIPAGVAMEAWTDGYVS</sequence>
<dbReference type="InterPro" id="IPR050071">
    <property type="entry name" value="Dehydroquinate_synthase"/>
</dbReference>
<evidence type="ECO:0000256" key="8">
    <source>
        <dbReference type="ARBA" id="ARBA00013031"/>
    </source>
</evidence>
<keyword evidence="11 19" id="KW-0028">Amino-acid biosynthesis</keyword>
<dbReference type="HAMAP" id="MF_00110">
    <property type="entry name" value="DHQ_synthase"/>
    <property type="match status" value="1"/>
</dbReference>
<feature type="domain" description="3-dehydroquinate synthase C-terminal" evidence="21">
    <location>
        <begin position="192"/>
        <end position="336"/>
    </location>
</feature>
<comment type="cofactor">
    <cofactor evidence="3">
        <name>Zn(2+)</name>
        <dbReference type="ChEBI" id="CHEBI:29105"/>
    </cofactor>
</comment>
<evidence type="ECO:0000256" key="3">
    <source>
        <dbReference type="ARBA" id="ARBA00001947"/>
    </source>
</evidence>
<dbReference type="RefSeq" id="WP_105358514.1">
    <property type="nucleotide sequence ID" value="NZ_PUIA01000074.1"/>
</dbReference>
<dbReference type="UniPathway" id="UPA00053">
    <property type="reaction ID" value="UER00085"/>
</dbReference>
<dbReference type="FunFam" id="3.40.50.1970:FF:000007">
    <property type="entry name" value="Pentafunctional AROM polypeptide"/>
    <property type="match status" value="1"/>
</dbReference>
<feature type="binding site" evidence="19">
    <location>
        <position position="162"/>
    </location>
    <ligand>
        <name>NAD(+)</name>
        <dbReference type="ChEBI" id="CHEBI:57540"/>
    </ligand>
</feature>
<evidence type="ECO:0000256" key="11">
    <source>
        <dbReference type="ARBA" id="ARBA00022605"/>
    </source>
</evidence>
<keyword evidence="17 19" id="KW-0456">Lyase</keyword>
<dbReference type="CDD" id="cd08195">
    <property type="entry name" value="DHQS"/>
    <property type="match status" value="1"/>
</dbReference>
<organism evidence="22 23">
    <name type="scientific">Blastopirellula marina</name>
    <dbReference type="NCBI Taxonomy" id="124"/>
    <lineage>
        <taxon>Bacteria</taxon>
        <taxon>Pseudomonadati</taxon>
        <taxon>Planctomycetota</taxon>
        <taxon>Planctomycetia</taxon>
        <taxon>Pirellulales</taxon>
        <taxon>Pirellulaceae</taxon>
        <taxon>Blastopirellula</taxon>
    </lineage>
</organism>
<feature type="domain" description="3-dehydroquinate synthase N-terminal" evidence="20">
    <location>
        <begin position="78"/>
        <end position="189"/>
    </location>
</feature>
<evidence type="ECO:0000256" key="4">
    <source>
        <dbReference type="ARBA" id="ARBA00003485"/>
    </source>
</evidence>
<comment type="caution">
    <text evidence="19">Lacks conserved residue(s) required for the propagation of feature annotation.</text>
</comment>
<evidence type="ECO:0000256" key="16">
    <source>
        <dbReference type="ARBA" id="ARBA00023141"/>
    </source>
</evidence>
<dbReference type="Gene3D" id="3.40.50.1970">
    <property type="match status" value="1"/>
</dbReference>
<comment type="caution">
    <text evidence="22">The sequence shown here is derived from an EMBL/GenBank/DDBJ whole genome shotgun (WGS) entry which is preliminary data.</text>
</comment>
<evidence type="ECO:0000256" key="7">
    <source>
        <dbReference type="ARBA" id="ARBA00005412"/>
    </source>
</evidence>
<keyword evidence="15 19" id="KW-0520">NAD</keyword>
<feature type="binding site" evidence="19">
    <location>
        <position position="195"/>
    </location>
    <ligand>
        <name>Zn(2+)</name>
        <dbReference type="ChEBI" id="CHEBI:29105"/>
    </ligand>
</feature>
<comment type="similarity">
    <text evidence="7 19">Belongs to the sugar phosphate cyclases superfamily. Dehydroquinate synthase family.</text>
</comment>
<dbReference type="GO" id="GO:0005737">
    <property type="term" value="C:cytoplasm"/>
    <property type="evidence" value="ECO:0007669"/>
    <property type="project" value="UniProtKB-SubCell"/>
</dbReference>
<evidence type="ECO:0000313" key="22">
    <source>
        <dbReference type="EMBL" id="PQO25785.1"/>
    </source>
</evidence>
<comment type="cofactor">
    <cofactor evidence="2 19">
        <name>NAD(+)</name>
        <dbReference type="ChEBI" id="CHEBI:57540"/>
    </cofactor>
</comment>
<evidence type="ECO:0000256" key="15">
    <source>
        <dbReference type="ARBA" id="ARBA00023027"/>
    </source>
</evidence>
<name>A0A2S8F0T6_9BACT</name>
<feature type="binding site" evidence="19">
    <location>
        <begin position="116"/>
        <end position="120"/>
    </location>
    <ligand>
        <name>NAD(+)</name>
        <dbReference type="ChEBI" id="CHEBI:57540"/>
    </ligand>
</feature>
<comment type="cofactor">
    <cofactor evidence="19">
        <name>Co(2+)</name>
        <dbReference type="ChEBI" id="CHEBI:48828"/>
    </cofactor>
    <cofactor evidence="19">
        <name>Zn(2+)</name>
        <dbReference type="ChEBI" id="CHEBI:29105"/>
    </cofactor>
    <text evidence="19">Binds 1 divalent metal cation per subunit. Can use either Co(2+) or Zn(2+).</text>
</comment>
<dbReference type="GO" id="GO:0003856">
    <property type="term" value="F:3-dehydroquinate synthase activity"/>
    <property type="evidence" value="ECO:0007669"/>
    <property type="project" value="UniProtKB-UniRule"/>
</dbReference>
<accession>A0A2S8F0T6</accession>
<gene>
    <name evidence="19" type="primary">aroB</name>
    <name evidence="22" type="ORF">C5Y96_23535</name>
</gene>
<comment type="subcellular location">
    <subcellularLocation>
        <location evidence="5 19">Cytoplasm</location>
    </subcellularLocation>
</comment>
<keyword evidence="14 19" id="KW-0862">Zinc</keyword>
<feature type="binding site" evidence="19">
    <location>
        <position position="276"/>
    </location>
    <ligand>
        <name>Zn(2+)</name>
        <dbReference type="ChEBI" id="CHEBI:29105"/>
    </ligand>
</feature>
<dbReference type="GO" id="GO:0009423">
    <property type="term" value="P:chorismate biosynthetic process"/>
    <property type="evidence" value="ECO:0007669"/>
    <property type="project" value="UniProtKB-UniRule"/>
</dbReference>
<comment type="pathway">
    <text evidence="6 19">Metabolic intermediate biosynthesis; chorismate biosynthesis; chorismate from D-erythrose 4-phosphate and phosphoenolpyruvate: step 2/7.</text>
</comment>
<dbReference type="Pfam" id="PF01761">
    <property type="entry name" value="DHQ_synthase"/>
    <property type="match status" value="1"/>
</dbReference>
<dbReference type="Pfam" id="PF24621">
    <property type="entry name" value="DHQS_C"/>
    <property type="match status" value="1"/>
</dbReference>
<evidence type="ECO:0000259" key="21">
    <source>
        <dbReference type="Pfam" id="PF24621"/>
    </source>
</evidence>
<proteinExistence type="inferred from homology"/>
<dbReference type="GO" id="GO:0008652">
    <property type="term" value="P:amino acid biosynthetic process"/>
    <property type="evidence" value="ECO:0007669"/>
    <property type="project" value="UniProtKB-KW"/>
</dbReference>
<dbReference type="InterPro" id="IPR056179">
    <property type="entry name" value="DHQS_C"/>
</dbReference>
<evidence type="ECO:0000256" key="2">
    <source>
        <dbReference type="ARBA" id="ARBA00001911"/>
    </source>
</evidence>
<dbReference type="NCBIfam" id="TIGR01357">
    <property type="entry name" value="aroB"/>
    <property type="match status" value="1"/>
</dbReference>
<feature type="binding site" evidence="19">
    <location>
        <begin position="140"/>
        <end position="141"/>
    </location>
    <ligand>
        <name>NAD(+)</name>
        <dbReference type="ChEBI" id="CHEBI:57540"/>
    </ligand>
</feature>
<protein>
    <recommendedName>
        <fullName evidence="9 19">3-dehydroquinate synthase</fullName>
        <shortName evidence="19">DHQS</shortName>
        <ecNumber evidence="8 19">4.2.3.4</ecNumber>
    </recommendedName>
</protein>
<evidence type="ECO:0000256" key="18">
    <source>
        <dbReference type="ARBA" id="ARBA00023285"/>
    </source>
</evidence>
<evidence type="ECO:0000256" key="10">
    <source>
        <dbReference type="ARBA" id="ARBA00022490"/>
    </source>
</evidence>
<evidence type="ECO:0000256" key="1">
    <source>
        <dbReference type="ARBA" id="ARBA00001393"/>
    </source>
</evidence>
<evidence type="ECO:0000259" key="20">
    <source>
        <dbReference type="Pfam" id="PF01761"/>
    </source>
</evidence>
<dbReference type="Proteomes" id="UP000240009">
    <property type="component" value="Unassembled WGS sequence"/>
</dbReference>
<evidence type="ECO:0000256" key="14">
    <source>
        <dbReference type="ARBA" id="ARBA00022833"/>
    </source>
</evidence>
<reference evidence="22 23" key="1">
    <citation type="submission" date="2018-02" db="EMBL/GenBank/DDBJ databases">
        <title>Comparative genomes isolates from brazilian mangrove.</title>
        <authorList>
            <person name="Araujo J.E."/>
            <person name="Taketani R.G."/>
            <person name="Silva M.C.P."/>
            <person name="Loureco M.V."/>
            <person name="Andreote F.D."/>
        </authorList>
    </citation>
    <scope>NUCLEOTIDE SEQUENCE [LARGE SCALE GENOMIC DNA]</scope>
    <source>
        <strain evidence="22 23">HEX-2 MGV</strain>
    </source>
</reference>